<dbReference type="Proteomes" id="UP000077521">
    <property type="component" value="Unassembled WGS sequence"/>
</dbReference>
<proteinExistence type="predicted"/>
<evidence type="ECO:0000313" key="2">
    <source>
        <dbReference type="Proteomes" id="UP000077521"/>
    </source>
</evidence>
<evidence type="ECO:0000313" key="1">
    <source>
        <dbReference type="EMBL" id="KAE8246480.1"/>
    </source>
</evidence>
<name>A0A177TRF1_9BASI</name>
<dbReference type="EMBL" id="LWDF02000479">
    <property type="protein sequence ID" value="KAE8246480.1"/>
    <property type="molecule type" value="Genomic_DNA"/>
</dbReference>
<organism evidence="1 2">
    <name type="scientific">Tilletia indica</name>
    <dbReference type="NCBI Taxonomy" id="43049"/>
    <lineage>
        <taxon>Eukaryota</taxon>
        <taxon>Fungi</taxon>
        <taxon>Dikarya</taxon>
        <taxon>Basidiomycota</taxon>
        <taxon>Ustilaginomycotina</taxon>
        <taxon>Exobasidiomycetes</taxon>
        <taxon>Tilletiales</taxon>
        <taxon>Tilletiaceae</taxon>
        <taxon>Tilletia</taxon>
    </lineage>
</organism>
<reference evidence="1" key="2">
    <citation type="journal article" date="2019" name="IMA Fungus">
        <title>Genome sequencing and comparison of five Tilletia species to identify candidate genes for the detection of regulated species infecting wheat.</title>
        <authorList>
            <person name="Nguyen H.D.T."/>
            <person name="Sultana T."/>
            <person name="Kesanakurti P."/>
            <person name="Hambleton S."/>
        </authorList>
    </citation>
    <scope>NUCLEOTIDE SEQUENCE</scope>
    <source>
        <strain evidence="1">DAOMC 236416</strain>
    </source>
</reference>
<sequence length="427" mass="48394">MAVIGTQMLSSKRARSDASEDSVSVDDAPGELTPERFATFVERHNRLHFDGFMRPSEPIVRSFLTSWIPSLDNNGENVDYWMHHLGNTWPECDDVQVQTEKFDADLPYLAHTVKADIRVPCAMFGHAPRFLELPPWFASCALLSRIAVPNPALRVLHLRISIQTDMVRMVENILRRSDNITDVVIEADSPPALRGYIRPVLDLGSIYVKGQKRALFDRFIIRAPALAIRNLDCNGFFHQLSSTTKLVLAVHSLESRVRTWEWAFGLLQAAPTLEAAEISLSSPRDPREDQIPQAIGMSGKAHLRHLVHLTLNLFVVDTRIIARLNAPKLKYLRIRSARTIQSRERCSPNHFPALFCANIWCPSPPVSRFQALGLLRGQFIDHLPSSTRANKMFDGELLAYIRPYALFSHDLQRNEDEPEHVPETETS</sequence>
<keyword evidence="2" id="KW-1185">Reference proteome</keyword>
<gene>
    <name evidence="1" type="ORF">A4X13_0g5772</name>
</gene>
<accession>A0A177TRF1</accession>
<dbReference type="AlphaFoldDB" id="A0A177TRF1"/>
<comment type="caution">
    <text evidence="1">The sequence shown here is derived from an EMBL/GenBank/DDBJ whole genome shotgun (WGS) entry which is preliminary data.</text>
</comment>
<reference evidence="1" key="1">
    <citation type="submission" date="2016-04" db="EMBL/GenBank/DDBJ databases">
        <authorList>
            <person name="Nguyen H.D."/>
            <person name="Samba Siva P."/>
            <person name="Cullis J."/>
            <person name="Levesque C.A."/>
            <person name="Hambleton S."/>
        </authorList>
    </citation>
    <scope>NUCLEOTIDE SEQUENCE</scope>
    <source>
        <strain evidence="1">DAOMC 236416</strain>
    </source>
</reference>
<protein>
    <submittedName>
        <fullName evidence="1">Uncharacterized protein</fullName>
    </submittedName>
</protein>